<dbReference type="Pfam" id="PF18320">
    <property type="entry name" value="Csc2"/>
    <property type="match status" value="1"/>
</dbReference>
<name>A0A4P6JZ96_KTERU</name>
<dbReference type="AlphaFoldDB" id="A0A4P6JZ96"/>
<dbReference type="NCBIfam" id="TIGR03157">
    <property type="entry name" value="cas_Csc2"/>
    <property type="match status" value="1"/>
</dbReference>
<dbReference type="RefSeq" id="WP_129891832.1">
    <property type="nucleotide sequence ID" value="NZ_CP035758.1"/>
</dbReference>
<dbReference type="EMBL" id="CP035758">
    <property type="protein sequence ID" value="QBD80770.1"/>
    <property type="molecule type" value="Genomic_DNA"/>
</dbReference>
<protein>
    <submittedName>
        <fullName evidence="1">Type I-D CRISPR-associated protein Cas7/Csc2</fullName>
    </submittedName>
</protein>
<keyword evidence="2" id="KW-1185">Reference proteome</keyword>
<gene>
    <name evidence="1" type="primary">cas7d</name>
    <name evidence="1" type="ORF">EPA93_34305</name>
</gene>
<dbReference type="KEGG" id="kbs:EPA93_34305"/>
<dbReference type="OrthoDB" id="9779926at2"/>
<proteinExistence type="predicted"/>
<sequence>MFLRTIQQDVFHQVIPSRPMGKYAHIVILRETSSFALFRTELELNFAKVSAGRSIQRLSPIISRIVLYKRKQTSPERLTGRELLRRYNLISESRDNAELRYCEYNSEHFCKHCPDCIYYGFAIGQEGSEKSKIMVDSAFSLPHFDEARQTMTFNAPYEHGTMSLHGELKHSLGEQDHVLPQIFFPSIETIRDPTEPEFLYVLNNILRTRRYGAQTTRAGTVENHIAAIIFADGEIFSNLKLTQALYDWLQSESQTQPPANAYQAANLLIGIHEVLPTLLKEDSVVVHLQLEGLQLKMLLAEVNGLLTNESKLLLLLREAYAECDIYSKTFGAGSKSKK</sequence>
<organism evidence="1 2">
    <name type="scientific">Ktedonosporobacter rubrisoli</name>
    <dbReference type="NCBI Taxonomy" id="2509675"/>
    <lineage>
        <taxon>Bacteria</taxon>
        <taxon>Bacillati</taxon>
        <taxon>Chloroflexota</taxon>
        <taxon>Ktedonobacteria</taxon>
        <taxon>Ktedonobacterales</taxon>
        <taxon>Ktedonosporobacteraceae</taxon>
        <taxon>Ktedonosporobacter</taxon>
    </lineage>
</organism>
<evidence type="ECO:0000313" key="1">
    <source>
        <dbReference type="EMBL" id="QBD80770.1"/>
    </source>
</evidence>
<dbReference type="Proteomes" id="UP000290365">
    <property type="component" value="Chromosome"/>
</dbReference>
<reference evidence="1 2" key="1">
    <citation type="submission" date="2019-01" db="EMBL/GenBank/DDBJ databases">
        <title>Ktedonosporobacter rubrisoli SCAWS-G2.</title>
        <authorList>
            <person name="Huang Y."/>
            <person name="Yan B."/>
        </authorList>
    </citation>
    <scope>NUCLEOTIDE SEQUENCE [LARGE SCALE GENOMIC DNA]</scope>
    <source>
        <strain evidence="1 2">SCAWS-G2</strain>
    </source>
</reference>
<accession>A0A4P6JZ96</accession>
<dbReference type="InterPro" id="IPR017574">
    <property type="entry name" value="CRISPR-assoc_prot_Cas7/Csc2"/>
</dbReference>
<evidence type="ECO:0000313" key="2">
    <source>
        <dbReference type="Proteomes" id="UP000290365"/>
    </source>
</evidence>